<proteinExistence type="predicted"/>
<keyword evidence="2" id="KW-1133">Transmembrane helix</keyword>
<gene>
    <name evidence="4" type="ORF">G6048_43465</name>
</gene>
<evidence type="ECO:0000256" key="2">
    <source>
        <dbReference type="SAM" id="Phobius"/>
    </source>
</evidence>
<keyword evidence="2" id="KW-0472">Membrane</keyword>
<feature type="region of interest" description="Disordered" evidence="1">
    <location>
        <begin position="1"/>
        <end position="21"/>
    </location>
</feature>
<organism evidence="4 5">
    <name type="scientific">Streptomyces ureilyticus</name>
    <dbReference type="NCBI Taxonomy" id="1775131"/>
    <lineage>
        <taxon>Bacteria</taxon>
        <taxon>Bacillati</taxon>
        <taxon>Actinomycetota</taxon>
        <taxon>Actinomycetes</taxon>
        <taxon>Kitasatosporales</taxon>
        <taxon>Streptomycetaceae</taxon>
        <taxon>Streptomyces</taxon>
    </lineage>
</organism>
<name>A0ABX0E359_9ACTN</name>
<dbReference type="PROSITE" id="PS50231">
    <property type="entry name" value="RICIN_B_LECTIN"/>
    <property type="match status" value="1"/>
</dbReference>
<comment type="caution">
    <text evidence="4">The sequence shown here is derived from an EMBL/GenBank/DDBJ whole genome shotgun (WGS) entry which is preliminary data.</text>
</comment>
<dbReference type="InterPro" id="IPR035992">
    <property type="entry name" value="Ricin_B-like_lectins"/>
</dbReference>
<feature type="region of interest" description="Disordered" evidence="1">
    <location>
        <begin position="238"/>
        <end position="259"/>
    </location>
</feature>
<dbReference type="Proteomes" id="UP001518140">
    <property type="component" value="Unassembled WGS sequence"/>
</dbReference>
<evidence type="ECO:0000256" key="1">
    <source>
        <dbReference type="SAM" id="MobiDB-lite"/>
    </source>
</evidence>
<evidence type="ECO:0000313" key="4">
    <source>
        <dbReference type="EMBL" id="NGO48651.1"/>
    </source>
</evidence>
<dbReference type="SUPFAM" id="SSF50370">
    <property type="entry name" value="Ricin B-like lectins"/>
    <property type="match status" value="1"/>
</dbReference>
<evidence type="ECO:0000313" key="5">
    <source>
        <dbReference type="Proteomes" id="UP001518140"/>
    </source>
</evidence>
<feature type="compositionally biased region" description="Pro residues" evidence="1">
    <location>
        <begin position="1"/>
        <end position="13"/>
    </location>
</feature>
<protein>
    <submittedName>
        <fullName evidence="4">Ricin-type beta-trefoil lectin domain protein</fullName>
    </submittedName>
</protein>
<feature type="region of interest" description="Disordered" evidence="1">
    <location>
        <begin position="44"/>
        <end position="103"/>
    </location>
</feature>
<evidence type="ECO:0000259" key="3">
    <source>
        <dbReference type="SMART" id="SM00458"/>
    </source>
</evidence>
<dbReference type="EMBL" id="JAAKZX010000278">
    <property type="protein sequence ID" value="NGO48651.1"/>
    <property type="molecule type" value="Genomic_DNA"/>
</dbReference>
<reference evidence="4 5" key="1">
    <citation type="submission" date="2020-02" db="EMBL/GenBank/DDBJ databases">
        <title>Whole-genome analyses of novel actinobacteria.</title>
        <authorList>
            <person name="Sahin N."/>
            <person name="Tokatli A."/>
        </authorList>
    </citation>
    <scope>NUCLEOTIDE SEQUENCE [LARGE SCALE GENOMIC DNA]</scope>
    <source>
        <strain evidence="4 5">YC419</strain>
    </source>
</reference>
<dbReference type="Gene3D" id="2.80.10.50">
    <property type="match status" value="1"/>
</dbReference>
<feature type="domain" description="Ricin B lectin" evidence="3">
    <location>
        <begin position="98"/>
        <end position="225"/>
    </location>
</feature>
<dbReference type="InterPro" id="IPR000772">
    <property type="entry name" value="Ricin_B_lectin"/>
</dbReference>
<dbReference type="SMART" id="SM00458">
    <property type="entry name" value="RICIN"/>
    <property type="match status" value="1"/>
</dbReference>
<keyword evidence="5" id="KW-1185">Reference proteome</keyword>
<feature type="transmembrane region" description="Helical" evidence="2">
    <location>
        <begin position="23"/>
        <end position="44"/>
    </location>
</feature>
<sequence length="259" mass="27012">MPATPPQPPYPPKPGRRPRGRRTLALAVLAVSACVAVPLILWAGDRDDAPPPSDAATGTASKAPGSKAPESREPGAGPSRAGSGGASGDDDPPSGTTRGQLRNAGNGLCVGIAGDKAVKDAEAVLTTCTTSALQQWSYEEDGLLRSLDTPELCLDSRLASSVRLGACEGEEQLNIKNVRYDFTGGDKLLPLARKELALAPAADEGETALVLKTRESGASQRWQFETSVTSLQMEWINAHTDGESPEPTHSARPSPGRTP</sequence>
<accession>A0ABX0E359</accession>
<keyword evidence="2" id="KW-0812">Transmembrane</keyword>
<dbReference type="RefSeq" id="WP_165345131.1">
    <property type="nucleotide sequence ID" value="NZ_JAAKZX010000278.1"/>
</dbReference>
<dbReference type="Pfam" id="PF00652">
    <property type="entry name" value="Ricin_B_lectin"/>
    <property type="match status" value="1"/>
</dbReference>